<keyword evidence="3" id="KW-1003">Cell membrane</keyword>
<evidence type="ECO:0000256" key="5">
    <source>
        <dbReference type="ARBA" id="ARBA00022989"/>
    </source>
</evidence>
<dbReference type="PANTHER" id="PTHR34584:SF1">
    <property type="entry name" value="NA(+)_H(+) ANTIPORTER SUBUNIT E1"/>
    <property type="match status" value="1"/>
</dbReference>
<name>A0A9X2KH30_9MICC</name>
<proteinExistence type="inferred from homology"/>
<evidence type="ECO:0000256" key="4">
    <source>
        <dbReference type="ARBA" id="ARBA00022692"/>
    </source>
</evidence>
<keyword evidence="4 7" id="KW-0812">Transmembrane</keyword>
<organism evidence="8 9">
    <name type="scientific">Rothia santali</name>
    <dbReference type="NCBI Taxonomy" id="2949643"/>
    <lineage>
        <taxon>Bacteria</taxon>
        <taxon>Bacillati</taxon>
        <taxon>Actinomycetota</taxon>
        <taxon>Actinomycetes</taxon>
        <taxon>Micrococcales</taxon>
        <taxon>Micrococcaceae</taxon>
        <taxon>Rothia</taxon>
    </lineage>
</organism>
<keyword evidence="9" id="KW-1185">Reference proteome</keyword>
<comment type="subcellular location">
    <subcellularLocation>
        <location evidence="1">Cell membrane</location>
        <topology evidence="1">Multi-pass membrane protein</topology>
    </subcellularLocation>
</comment>
<evidence type="ECO:0000313" key="8">
    <source>
        <dbReference type="EMBL" id="MCP3425452.1"/>
    </source>
</evidence>
<dbReference type="AlphaFoldDB" id="A0A9X2KH30"/>
<evidence type="ECO:0000313" key="9">
    <source>
        <dbReference type="Proteomes" id="UP001139502"/>
    </source>
</evidence>
<comment type="similarity">
    <text evidence="2">Belongs to the CPA3 antiporters (TC 2.A.63) subunit E family.</text>
</comment>
<keyword evidence="5 7" id="KW-1133">Transmembrane helix</keyword>
<keyword evidence="6 7" id="KW-0472">Membrane</keyword>
<sequence length="218" mass="24537">MNLGTSGRRPHARPRNSLKTEIPLLVWLVLVWGAIWQDFSLGNIVFGAILALVIVNVFYLPPVRLAGRFNVLWAAWFLVKFLWLIVLGSLEVFWLAVRPGPSPQNAVLSARLRVTDDLLLTSVGQVVSLIPGSLVIEVDRRNATIYFHAIDIASEADAEKFRRSVRSMEELLICVMGYRDDYRAVREGTLDEKAAEQPHGVIVHHSASDEVRDRKEVD</sequence>
<dbReference type="Proteomes" id="UP001139502">
    <property type="component" value="Unassembled WGS sequence"/>
</dbReference>
<protein>
    <submittedName>
        <fullName evidence="8">Na+/H+ antiporter subunit E</fullName>
    </submittedName>
</protein>
<dbReference type="NCBIfam" id="NF006521">
    <property type="entry name" value="PRK08965.1-5"/>
    <property type="match status" value="1"/>
</dbReference>
<dbReference type="RefSeq" id="WP_254165681.1">
    <property type="nucleotide sequence ID" value="NZ_JANAFB010000009.1"/>
</dbReference>
<dbReference type="EMBL" id="JANAFB010000009">
    <property type="protein sequence ID" value="MCP3425452.1"/>
    <property type="molecule type" value="Genomic_DNA"/>
</dbReference>
<evidence type="ECO:0000256" key="2">
    <source>
        <dbReference type="ARBA" id="ARBA00006228"/>
    </source>
</evidence>
<evidence type="ECO:0000256" key="1">
    <source>
        <dbReference type="ARBA" id="ARBA00004651"/>
    </source>
</evidence>
<dbReference type="Pfam" id="PF01899">
    <property type="entry name" value="MNHE"/>
    <property type="match status" value="1"/>
</dbReference>
<feature type="transmembrane region" description="Helical" evidence="7">
    <location>
        <begin position="18"/>
        <end position="35"/>
    </location>
</feature>
<feature type="transmembrane region" description="Helical" evidence="7">
    <location>
        <begin position="71"/>
        <end position="97"/>
    </location>
</feature>
<dbReference type="GO" id="GO:0008324">
    <property type="term" value="F:monoatomic cation transmembrane transporter activity"/>
    <property type="evidence" value="ECO:0007669"/>
    <property type="project" value="InterPro"/>
</dbReference>
<evidence type="ECO:0000256" key="3">
    <source>
        <dbReference type="ARBA" id="ARBA00022475"/>
    </source>
</evidence>
<comment type="caution">
    <text evidence="8">The sequence shown here is derived from an EMBL/GenBank/DDBJ whole genome shotgun (WGS) entry which is preliminary data.</text>
</comment>
<evidence type="ECO:0000256" key="6">
    <source>
        <dbReference type="ARBA" id="ARBA00023136"/>
    </source>
</evidence>
<dbReference type="PANTHER" id="PTHR34584">
    <property type="entry name" value="NA(+)/H(+) ANTIPORTER SUBUNIT E1"/>
    <property type="match status" value="1"/>
</dbReference>
<dbReference type="InterPro" id="IPR002758">
    <property type="entry name" value="Cation_antiport_E"/>
</dbReference>
<reference evidence="8" key="1">
    <citation type="submission" date="2022-06" db="EMBL/GenBank/DDBJ databases">
        <title>Rothia sp. isolated from sandalwood seedling.</title>
        <authorList>
            <person name="Tuikhar N."/>
            <person name="Kirdat K."/>
            <person name="Thorat V."/>
            <person name="Swetha P."/>
            <person name="Padma S."/>
            <person name="Sundararaj R."/>
            <person name="Yadav A."/>
        </authorList>
    </citation>
    <scope>NUCLEOTIDE SEQUENCE</scope>
    <source>
        <strain evidence="8">AR01</strain>
    </source>
</reference>
<gene>
    <name evidence="8" type="ORF">NBM05_05315</name>
</gene>
<evidence type="ECO:0000256" key="7">
    <source>
        <dbReference type="SAM" id="Phobius"/>
    </source>
</evidence>
<dbReference type="GO" id="GO:0005886">
    <property type="term" value="C:plasma membrane"/>
    <property type="evidence" value="ECO:0007669"/>
    <property type="project" value="UniProtKB-SubCell"/>
</dbReference>
<accession>A0A9X2KH30</accession>
<feature type="transmembrane region" description="Helical" evidence="7">
    <location>
        <begin position="41"/>
        <end position="59"/>
    </location>
</feature>